<evidence type="ECO:0000256" key="1">
    <source>
        <dbReference type="SAM" id="MobiDB-lite"/>
    </source>
</evidence>
<sequence>MADSVCWVFQTMRTTSHRTPRSGCRDASLTPRAPTRPSERCRLSAISSITAPGDLSPRRLSTSLQEQRILNQDIDQYQKIVECPTSDAKFPSPRPSVMYSTPTKFREVAVAEVEDEENKELYRRWICLIEPYWTGEPMENDADGEFERQQHELVEDLLLKQEMSEAECDWDRNECY</sequence>
<proteinExistence type="predicted"/>
<keyword evidence="3" id="KW-1185">Reference proteome</keyword>
<dbReference type="AlphaFoldDB" id="A0AAV6VEY1"/>
<evidence type="ECO:0000313" key="3">
    <source>
        <dbReference type="Proteomes" id="UP000827092"/>
    </source>
</evidence>
<dbReference type="Proteomes" id="UP000827092">
    <property type="component" value="Unassembled WGS sequence"/>
</dbReference>
<dbReference type="EMBL" id="JAFNEN010000102">
    <property type="protein sequence ID" value="KAG8194567.1"/>
    <property type="molecule type" value="Genomic_DNA"/>
</dbReference>
<organism evidence="2 3">
    <name type="scientific">Oedothorax gibbosus</name>
    <dbReference type="NCBI Taxonomy" id="931172"/>
    <lineage>
        <taxon>Eukaryota</taxon>
        <taxon>Metazoa</taxon>
        <taxon>Ecdysozoa</taxon>
        <taxon>Arthropoda</taxon>
        <taxon>Chelicerata</taxon>
        <taxon>Arachnida</taxon>
        <taxon>Araneae</taxon>
        <taxon>Araneomorphae</taxon>
        <taxon>Entelegynae</taxon>
        <taxon>Araneoidea</taxon>
        <taxon>Linyphiidae</taxon>
        <taxon>Erigoninae</taxon>
        <taxon>Oedothorax</taxon>
    </lineage>
</organism>
<reference evidence="2 3" key="1">
    <citation type="journal article" date="2022" name="Nat. Ecol. Evol.">
        <title>A masculinizing supergene underlies an exaggerated male reproductive morph in a spider.</title>
        <authorList>
            <person name="Hendrickx F."/>
            <person name="De Corte Z."/>
            <person name="Sonet G."/>
            <person name="Van Belleghem S.M."/>
            <person name="Kostlbacher S."/>
            <person name="Vangestel C."/>
        </authorList>
    </citation>
    <scope>NUCLEOTIDE SEQUENCE [LARGE SCALE GENOMIC DNA]</scope>
    <source>
        <strain evidence="2">W744_W776</strain>
    </source>
</reference>
<accession>A0AAV6VEY1</accession>
<name>A0AAV6VEY1_9ARAC</name>
<protein>
    <submittedName>
        <fullName evidence="2">Uncharacterized protein</fullName>
    </submittedName>
</protein>
<evidence type="ECO:0000313" key="2">
    <source>
        <dbReference type="EMBL" id="KAG8194567.1"/>
    </source>
</evidence>
<comment type="caution">
    <text evidence="2">The sequence shown here is derived from an EMBL/GenBank/DDBJ whole genome shotgun (WGS) entry which is preliminary data.</text>
</comment>
<gene>
    <name evidence="2" type="ORF">JTE90_013309</name>
</gene>
<feature type="region of interest" description="Disordered" evidence="1">
    <location>
        <begin position="17"/>
        <end position="37"/>
    </location>
</feature>